<feature type="region of interest" description="Disordered" evidence="1">
    <location>
        <begin position="142"/>
        <end position="172"/>
    </location>
</feature>
<dbReference type="OrthoDB" id="3514033at2759"/>
<gene>
    <name evidence="3" type="ORF">P153DRAFT_430422</name>
</gene>
<dbReference type="EMBL" id="ML977503">
    <property type="protein sequence ID" value="KAF2131205.1"/>
    <property type="molecule type" value="Genomic_DNA"/>
</dbReference>
<proteinExistence type="predicted"/>
<keyword evidence="4" id="KW-1185">Reference proteome</keyword>
<feature type="region of interest" description="Disordered" evidence="1">
    <location>
        <begin position="230"/>
        <end position="316"/>
    </location>
</feature>
<feature type="compositionally biased region" description="Low complexity" evidence="1">
    <location>
        <begin position="245"/>
        <end position="263"/>
    </location>
</feature>
<dbReference type="Pfam" id="PF12898">
    <property type="entry name" value="Stc1"/>
    <property type="match status" value="1"/>
</dbReference>
<organism evidence="3 4">
    <name type="scientific">Dothidotthia symphoricarpi CBS 119687</name>
    <dbReference type="NCBI Taxonomy" id="1392245"/>
    <lineage>
        <taxon>Eukaryota</taxon>
        <taxon>Fungi</taxon>
        <taxon>Dikarya</taxon>
        <taxon>Ascomycota</taxon>
        <taxon>Pezizomycotina</taxon>
        <taxon>Dothideomycetes</taxon>
        <taxon>Pleosporomycetidae</taxon>
        <taxon>Pleosporales</taxon>
        <taxon>Dothidotthiaceae</taxon>
        <taxon>Dothidotthia</taxon>
    </lineage>
</organism>
<feature type="compositionally biased region" description="Basic and acidic residues" evidence="1">
    <location>
        <begin position="264"/>
        <end position="274"/>
    </location>
</feature>
<protein>
    <recommendedName>
        <fullName evidence="2">Stc1 domain-containing protein</fullName>
    </recommendedName>
</protein>
<name>A0A6A6AJC6_9PLEO</name>
<evidence type="ECO:0000256" key="1">
    <source>
        <dbReference type="SAM" id="MobiDB-lite"/>
    </source>
</evidence>
<evidence type="ECO:0000259" key="2">
    <source>
        <dbReference type="Pfam" id="PF12898"/>
    </source>
</evidence>
<dbReference type="RefSeq" id="XP_033525592.1">
    <property type="nucleotide sequence ID" value="XM_033672837.1"/>
</dbReference>
<dbReference type="Proteomes" id="UP000799771">
    <property type="component" value="Unassembled WGS sequence"/>
</dbReference>
<dbReference type="AlphaFoldDB" id="A0A6A6AJC6"/>
<feature type="compositionally biased region" description="Acidic residues" evidence="1">
    <location>
        <begin position="296"/>
        <end position="316"/>
    </location>
</feature>
<sequence length="316" mass="34823">MGARDRNKNFGAYDQNDIDRLRGVPLPEKIKCGRCNKNFNHANFSTKQLTDARFQIRNQGRIVKNPNCQRCTGKQVVEIECIMCHKTQGLEAFARVQRKNPSDAKCYKCMDEQVALAAVDDDTYEDPKKAFITPDHSRGRIPEYWTSSSASTDDSFSTAGDNDSETTYNDSIRDDLDGGGISLSNHFRHTLSVSGSVPETLIETEYALPAADHSWSEVCTKSWHTKSVTATSSGFNPNKYGNPNASATASSSRSVHSFASSVAERSDSSERIETRASGFAKVRAFKPSAPLKDDTSSESEEEEVDDGSDDDDDTVI</sequence>
<feature type="domain" description="Stc1" evidence="2">
    <location>
        <begin position="31"/>
        <end position="110"/>
    </location>
</feature>
<reference evidence="3" key="1">
    <citation type="journal article" date="2020" name="Stud. Mycol.">
        <title>101 Dothideomycetes genomes: a test case for predicting lifestyles and emergence of pathogens.</title>
        <authorList>
            <person name="Haridas S."/>
            <person name="Albert R."/>
            <person name="Binder M."/>
            <person name="Bloem J."/>
            <person name="Labutti K."/>
            <person name="Salamov A."/>
            <person name="Andreopoulos B."/>
            <person name="Baker S."/>
            <person name="Barry K."/>
            <person name="Bills G."/>
            <person name="Bluhm B."/>
            <person name="Cannon C."/>
            <person name="Castanera R."/>
            <person name="Culley D."/>
            <person name="Daum C."/>
            <person name="Ezra D."/>
            <person name="Gonzalez J."/>
            <person name="Henrissat B."/>
            <person name="Kuo A."/>
            <person name="Liang C."/>
            <person name="Lipzen A."/>
            <person name="Lutzoni F."/>
            <person name="Magnuson J."/>
            <person name="Mondo S."/>
            <person name="Nolan M."/>
            <person name="Ohm R."/>
            <person name="Pangilinan J."/>
            <person name="Park H.-J."/>
            <person name="Ramirez L."/>
            <person name="Alfaro M."/>
            <person name="Sun H."/>
            <person name="Tritt A."/>
            <person name="Yoshinaga Y."/>
            <person name="Zwiers L.-H."/>
            <person name="Turgeon B."/>
            <person name="Goodwin S."/>
            <person name="Spatafora J."/>
            <person name="Crous P."/>
            <person name="Grigoriev I."/>
        </authorList>
    </citation>
    <scope>NUCLEOTIDE SEQUENCE</scope>
    <source>
        <strain evidence="3">CBS 119687</strain>
    </source>
</reference>
<accession>A0A6A6AJC6</accession>
<feature type="compositionally biased region" description="Low complexity" evidence="1">
    <location>
        <begin position="146"/>
        <end position="159"/>
    </location>
</feature>
<feature type="compositionally biased region" description="Polar residues" evidence="1">
    <location>
        <begin position="230"/>
        <end position="244"/>
    </location>
</feature>
<evidence type="ECO:0000313" key="3">
    <source>
        <dbReference type="EMBL" id="KAF2131205.1"/>
    </source>
</evidence>
<evidence type="ECO:0000313" key="4">
    <source>
        <dbReference type="Proteomes" id="UP000799771"/>
    </source>
</evidence>
<dbReference type="GeneID" id="54413269"/>
<dbReference type="InterPro" id="IPR024630">
    <property type="entry name" value="Stc1"/>
</dbReference>